<dbReference type="RefSeq" id="XP_053027626.1">
    <property type="nucleotide sequence ID" value="XM_053163674.1"/>
</dbReference>
<dbReference type="EMBL" id="CP110435">
    <property type="protein sequence ID" value="WAQ92071.1"/>
    <property type="molecule type" value="Genomic_DNA"/>
</dbReference>
<proteinExistence type="predicted"/>
<feature type="region of interest" description="Disordered" evidence="1">
    <location>
        <begin position="345"/>
        <end position="487"/>
    </location>
</feature>
<protein>
    <recommendedName>
        <fullName evidence="4">BRCT domain-containing protein</fullName>
    </recommendedName>
</protein>
<feature type="compositionally biased region" description="Basic residues" evidence="1">
    <location>
        <begin position="410"/>
        <end position="423"/>
    </location>
</feature>
<keyword evidence="3" id="KW-1185">Reference proteome</keyword>
<feature type="compositionally biased region" description="Low complexity" evidence="1">
    <location>
        <begin position="227"/>
        <end position="241"/>
    </location>
</feature>
<feature type="compositionally biased region" description="Basic residues" evidence="1">
    <location>
        <begin position="370"/>
        <end position="388"/>
    </location>
</feature>
<feature type="compositionally biased region" description="Low complexity" evidence="1">
    <location>
        <begin position="347"/>
        <end position="369"/>
    </location>
</feature>
<evidence type="ECO:0000313" key="3">
    <source>
        <dbReference type="Proteomes" id="UP001164743"/>
    </source>
</evidence>
<feature type="region of interest" description="Disordered" evidence="1">
    <location>
        <begin position="133"/>
        <end position="241"/>
    </location>
</feature>
<dbReference type="GeneID" id="77804569"/>
<feature type="compositionally biased region" description="Polar residues" evidence="1">
    <location>
        <begin position="561"/>
        <end position="571"/>
    </location>
</feature>
<evidence type="ECO:0000313" key="2">
    <source>
        <dbReference type="EMBL" id="WAQ92071.1"/>
    </source>
</evidence>
<accession>A0ABY7D3T0</accession>
<feature type="compositionally biased region" description="Polar residues" evidence="1">
    <location>
        <begin position="170"/>
        <end position="196"/>
    </location>
</feature>
<feature type="region of interest" description="Disordered" evidence="1">
    <location>
        <begin position="255"/>
        <end position="326"/>
    </location>
</feature>
<feature type="compositionally biased region" description="Low complexity" evidence="1">
    <location>
        <begin position="457"/>
        <end position="479"/>
    </location>
</feature>
<dbReference type="Proteomes" id="UP001164743">
    <property type="component" value="Chromosome 15A"/>
</dbReference>
<reference evidence="2" key="1">
    <citation type="submission" date="2022-10" db="EMBL/GenBank/DDBJ databases">
        <title>Puccinia triticina Genome sequencing and assembly.</title>
        <authorList>
            <person name="Li C."/>
        </authorList>
    </citation>
    <scope>NUCLEOTIDE SEQUENCE</scope>
    <source>
        <strain evidence="2">Pt15</strain>
    </source>
</reference>
<organism evidence="2 3">
    <name type="scientific">Puccinia triticina</name>
    <dbReference type="NCBI Taxonomy" id="208348"/>
    <lineage>
        <taxon>Eukaryota</taxon>
        <taxon>Fungi</taxon>
        <taxon>Dikarya</taxon>
        <taxon>Basidiomycota</taxon>
        <taxon>Pucciniomycotina</taxon>
        <taxon>Pucciniomycetes</taxon>
        <taxon>Pucciniales</taxon>
        <taxon>Pucciniaceae</taxon>
        <taxon>Puccinia</taxon>
    </lineage>
</organism>
<evidence type="ECO:0000256" key="1">
    <source>
        <dbReference type="SAM" id="MobiDB-lite"/>
    </source>
</evidence>
<name>A0ABY7D3T0_9BASI</name>
<gene>
    <name evidence="2" type="ORF">PtA15_15A467</name>
</gene>
<sequence length="750" mass="82827">MFGNTREAILAAQKSTCRFQTTPPLPPLKAAITISQHWTIDRLVSKIHETILSEVEHSQFSALLQPPNPSHRLVLELSDGCRLPTTEPCSIIHLDQLLTIRLCARPQPQLRLGPLDYTFHRLAPQPHFPLLLPSINTHPHQPNHHLLDQWKSNTSGTPTPAGHQHLLTAHQEQSAPPEQGPSQLNRTSAFNPTPSGDDSYAPSIELFNPTYQEQRHERYAESVNHESGSQRPLSSPRRSISLPLDYSASHNLLLAPVPSRPQHDGAPEHQGNARLQTHQDYSSHREQALEFPYRSPSSSSEEPKPSTEELDQALCPPGSSGHEVPRVRSHIAGFRKSAYRHYLPSNSDASIDGHGSSSADDSEDSASFSRHTRRSKNKTASRRSHSRRVQIESPRPRRISARRSMDGPTKRRAASSRPKRKSAPVRLTPDSDDDDTVRQAATIREEVREGQVGDDNSPSTHASKSPPSSSHHQAEASASYRPRKNHIPQDVKVVIPFSPGLVSPAYLKRKRSLAGPSSKLSLGESIIPPSPTGHSVDNTSHSTNSANHNAQEDSLGLAKESVQSCDRNLNATFGPAKSLSPMKSCRPSKTRVLTKARSFSPAKTKKPEPNKPPPSLSAGRTARSVYQIYMDDTKFKAASAQGPLRIPCSSTSLNDHSSLRQLIERLNLDMQHSWKIIIGDKVWLSAASSLKRAQNCHGDHKKLGGLLDGRIVQIDWLASLKELGVFPTSHPVPDAEVKPLQIRVVRNWDL</sequence>
<evidence type="ECO:0008006" key="4">
    <source>
        <dbReference type="Google" id="ProtNLM"/>
    </source>
</evidence>
<feature type="compositionally biased region" description="Low complexity" evidence="1">
    <location>
        <begin position="538"/>
        <end position="549"/>
    </location>
</feature>
<feature type="compositionally biased region" description="Basic and acidic residues" evidence="1">
    <location>
        <begin position="213"/>
        <end position="224"/>
    </location>
</feature>
<feature type="region of interest" description="Disordered" evidence="1">
    <location>
        <begin position="513"/>
        <end position="621"/>
    </location>
</feature>